<dbReference type="Proteomes" id="UP000813824">
    <property type="component" value="Unassembled WGS sequence"/>
</dbReference>
<accession>A0A8K0XLT3</accession>
<evidence type="ECO:0000313" key="4">
    <source>
        <dbReference type="Proteomes" id="UP000813824"/>
    </source>
</evidence>
<protein>
    <submittedName>
        <fullName evidence="3">Uncharacterized protein</fullName>
    </submittedName>
</protein>
<dbReference type="EMBL" id="JAEVFJ010000036">
    <property type="protein sequence ID" value="KAH8091376.1"/>
    <property type="molecule type" value="Genomic_DNA"/>
</dbReference>
<comment type="caution">
    <text evidence="3">The sequence shown here is derived from an EMBL/GenBank/DDBJ whole genome shotgun (WGS) entry which is preliminary data.</text>
</comment>
<sequence length="296" mass="30919">MRFLLSATALAALPFAASFVINDELLSFCKSPVLTQQSYIGDVKVSALQCGSFLSEFSKRQEETASSSSDVCGGQCTTHCFNPAGGGPDPNHCSVIADALRYDSQDIGEKFEITRASPLIVLQYKSCQSFFVNQASNTNLTYCRDDWAAVIDWVAWNCQAPQNAHGGLCVAGTQEWFIQVQTYVNSTASETTSTATPEATATATATETTSEATETSSSPVSTTTEVSVTTSASVTTETSSSTATETSTSTETSTTPESTSTATETSTSTEVSASTTTTASVTTTTSAATETTTTSA</sequence>
<feature type="signal peptide" evidence="2">
    <location>
        <begin position="1"/>
        <end position="18"/>
    </location>
</feature>
<feature type="region of interest" description="Disordered" evidence="1">
    <location>
        <begin position="189"/>
        <end position="296"/>
    </location>
</feature>
<feature type="chain" id="PRO_5035419176" evidence="2">
    <location>
        <begin position="19"/>
        <end position="296"/>
    </location>
</feature>
<dbReference type="AlphaFoldDB" id="A0A8K0XLT3"/>
<evidence type="ECO:0000313" key="3">
    <source>
        <dbReference type="EMBL" id="KAH8091376.1"/>
    </source>
</evidence>
<gene>
    <name evidence="3" type="ORF">BXZ70DRAFT_1041214</name>
</gene>
<evidence type="ECO:0000256" key="2">
    <source>
        <dbReference type="SAM" id="SignalP"/>
    </source>
</evidence>
<reference evidence="3" key="1">
    <citation type="journal article" date="2021" name="New Phytol.">
        <title>Evolutionary innovations through gain and loss of genes in the ectomycorrhizal Boletales.</title>
        <authorList>
            <person name="Wu G."/>
            <person name="Miyauchi S."/>
            <person name="Morin E."/>
            <person name="Kuo A."/>
            <person name="Drula E."/>
            <person name="Varga T."/>
            <person name="Kohler A."/>
            <person name="Feng B."/>
            <person name="Cao Y."/>
            <person name="Lipzen A."/>
            <person name="Daum C."/>
            <person name="Hundley H."/>
            <person name="Pangilinan J."/>
            <person name="Johnson J."/>
            <person name="Barry K."/>
            <person name="LaButti K."/>
            <person name="Ng V."/>
            <person name="Ahrendt S."/>
            <person name="Min B."/>
            <person name="Choi I.G."/>
            <person name="Park H."/>
            <person name="Plett J.M."/>
            <person name="Magnuson J."/>
            <person name="Spatafora J.W."/>
            <person name="Nagy L.G."/>
            <person name="Henrissat B."/>
            <person name="Grigoriev I.V."/>
            <person name="Yang Z.L."/>
            <person name="Xu J."/>
            <person name="Martin F.M."/>
        </authorList>
    </citation>
    <scope>NUCLEOTIDE SEQUENCE</scope>
    <source>
        <strain evidence="3">KKN 215</strain>
    </source>
</reference>
<dbReference type="OrthoDB" id="3226519at2759"/>
<evidence type="ECO:0000256" key="1">
    <source>
        <dbReference type="SAM" id="MobiDB-lite"/>
    </source>
</evidence>
<name>A0A8K0XLT3_9AGAR</name>
<keyword evidence="4" id="KW-1185">Reference proteome</keyword>
<proteinExistence type="predicted"/>
<organism evidence="3 4">
    <name type="scientific">Cristinia sonorae</name>
    <dbReference type="NCBI Taxonomy" id="1940300"/>
    <lineage>
        <taxon>Eukaryota</taxon>
        <taxon>Fungi</taxon>
        <taxon>Dikarya</taxon>
        <taxon>Basidiomycota</taxon>
        <taxon>Agaricomycotina</taxon>
        <taxon>Agaricomycetes</taxon>
        <taxon>Agaricomycetidae</taxon>
        <taxon>Agaricales</taxon>
        <taxon>Pleurotineae</taxon>
        <taxon>Stephanosporaceae</taxon>
        <taxon>Cristinia</taxon>
    </lineage>
</organism>
<keyword evidence="2" id="KW-0732">Signal</keyword>